<proteinExistence type="inferred from homology"/>
<dbReference type="PATRIC" id="fig|1050174.4.peg.1795"/>
<dbReference type="Gene3D" id="1.20.1440.120">
    <property type="entry name" value="Recombination protein O, C-terminal domain"/>
    <property type="match status" value="1"/>
</dbReference>
<evidence type="ECO:0000256" key="4">
    <source>
        <dbReference type="ARBA" id="ARBA00022763"/>
    </source>
</evidence>
<evidence type="ECO:0000256" key="8">
    <source>
        <dbReference type="HAMAP-Rule" id="MF_00201"/>
    </source>
</evidence>
<dbReference type="SUPFAM" id="SSF57863">
    <property type="entry name" value="ArfGap/RecO-like zinc finger"/>
    <property type="match status" value="1"/>
</dbReference>
<dbReference type="EMBL" id="CP011541">
    <property type="protein sequence ID" value="AKK03630.1"/>
    <property type="molecule type" value="Genomic_DNA"/>
</dbReference>
<dbReference type="InterPro" id="IPR012340">
    <property type="entry name" value="NA-bd_OB-fold"/>
</dbReference>
<evidence type="ECO:0000256" key="1">
    <source>
        <dbReference type="ARBA" id="ARBA00003065"/>
    </source>
</evidence>
<feature type="domain" description="DNA replication/recombination mediator RecO N-terminal" evidence="9">
    <location>
        <begin position="3"/>
        <end position="69"/>
    </location>
</feature>
<dbReference type="STRING" id="1050174.CEPID_08920"/>
<evidence type="ECO:0000256" key="6">
    <source>
        <dbReference type="ARBA" id="ARBA00023204"/>
    </source>
</evidence>
<dbReference type="InterPro" id="IPR042242">
    <property type="entry name" value="RecO_C"/>
</dbReference>
<comment type="similarity">
    <text evidence="2 8">Belongs to the RecO family.</text>
</comment>
<dbReference type="PANTHER" id="PTHR33991:SF1">
    <property type="entry name" value="DNA REPAIR PROTEIN RECO"/>
    <property type="match status" value="1"/>
</dbReference>
<dbReference type="GO" id="GO:0006302">
    <property type="term" value="P:double-strand break repair"/>
    <property type="evidence" value="ECO:0007669"/>
    <property type="project" value="TreeGrafter"/>
</dbReference>
<dbReference type="HAMAP" id="MF_00201">
    <property type="entry name" value="RecO"/>
    <property type="match status" value="1"/>
</dbReference>
<keyword evidence="6 8" id="KW-0234">DNA repair</keyword>
<accession>A0A0G3GSW8</accession>
<evidence type="ECO:0000259" key="9">
    <source>
        <dbReference type="Pfam" id="PF11967"/>
    </source>
</evidence>
<keyword evidence="11" id="KW-1185">Reference proteome</keyword>
<evidence type="ECO:0000256" key="2">
    <source>
        <dbReference type="ARBA" id="ARBA00007452"/>
    </source>
</evidence>
<dbReference type="InterPro" id="IPR037278">
    <property type="entry name" value="ARFGAP/RecO"/>
</dbReference>
<protein>
    <recommendedName>
        <fullName evidence="3 8">DNA repair protein RecO</fullName>
    </recommendedName>
    <alternativeName>
        <fullName evidence="7 8">Recombination protein O</fullName>
    </alternativeName>
</protein>
<comment type="function">
    <text evidence="1 8">Involved in DNA repair and RecF pathway recombination.</text>
</comment>
<keyword evidence="4 8" id="KW-0227">DNA damage</keyword>
<sequence length="231" mass="25129">MVRTYDFGEADRIIVLLTPAGLVRAVAKGVRRLRSRFGSRLEPFVLVQAQLYPGRNLDTITGADTVAYFGTGIIDRYEHYTAACAVLEATERLSIDGGELFDAAVEALKNIQVATRPTLALDAFLLQAMETAGWAPQLFDCAHCNAPGPHQLFHPGAGGALCRNCHYSGCAEVDPEVLHVMWLLAHVGGEGAEVAPESVCNSAHQLVRAHLQWHLERKLGSLDFVDAGWTH</sequence>
<dbReference type="GO" id="GO:0006310">
    <property type="term" value="P:DNA recombination"/>
    <property type="evidence" value="ECO:0007669"/>
    <property type="project" value="UniProtKB-UniRule"/>
</dbReference>
<evidence type="ECO:0000313" key="10">
    <source>
        <dbReference type="EMBL" id="AKK03630.1"/>
    </source>
</evidence>
<name>A0A0G3GSW8_9CORY</name>
<gene>
    <name evidence="8 10" type="primary">recO</name>
    <name evidence="10" type="ORF">CEPID_08920</name>
</gene>
<dbReference type="InterPro" id="IPR003717">
    <property type="entry name" value="RecO"/>
</dbReference>
<dbReference type="Proteomes" id="UP000035368">
    <property type="component" value="Chromosome"/>
</dbReference>
<reference evidence="10 11" key="1">
    <citation type="submission" date="2015-05" db="EMBL/GenBank/DDBJ databases">
        <title>Complete genome sequence of Corynebacterium epidermidicanis DSM 45586, isolated from the skin of a dog suffering from pruritus.</title>
        <authorList>
            <person name="Ruckert C."/>
            <person name="Albersmeier A."/>
            <person name="Winkler A."/>
            <person name="Tauch A."/>
        </authorList>
    </citation>
    <scope>NUCLEOTIDE SEQUENCE [LARGE SCALE GENOMIC DNA]</scope>
    <source>
        <strain evidence="10 11">DSM 45586</strain>
    </source>
</reference>
<dbReference type="GO" id="GO:0043590">
    <property type="term" value="C:bacterial nucleoid"/>
    <property type="evidence" value="ECO:0007669"/>
    <property type="project" value="TreeGrafter"/>
</dbReference>
<dbReference type="SUPFAM" id="SSF50249">
    <property type="entry name" value="Nucleic acid-binding proteins"/>
    <property type="match status" value="1"/>
</dbReference>
<dbReference type="InterPro" id="IPR022572">
    <property type="entry name" value="DNA_rep/recomb_RecO_N"/>
</dbReference>
<dbReference type="Pfam" id="PF02565">
    <property type="entry name" value="RecO_C"/>
    <property type="match status" value="1"/>
</dbReference>
<organism evidence="10 11">
    <name type="scientific">Corynebacterium epidermidicanis</name>
    <dbReference type="NCBI Taxonomy" id="1050174"/>
    <lineage>
        <taxon>Bacteria</taxon>
        <taxon>Bacillati</taxon>
        <taxon>Actinomycetota</taxon>
        <taxon>Actinomycetes</taxon>
        <taxon>Mycobacteriales</taxon>
        <taxon>Corynebacteriaceae</taxon>
        <taxon>Corynebacterium</taxon>
    </lineage>
</organism>
<dbReference type="Pfam" id="PF11967">
    <property type="entry name" value="RecO_N"/>
    <property type="match status" value="1"/>
</dbReference>
<evidence type="ECO:0000256" key="5">
    <source>
        <dbReference type="ARBA" id="ARBA00023172"/>
    </source>
</evidence>
<dbReference type="AlphaFoldDB" id="A0A0G3GSW8"/>
<dbReference type="NCBIfam" id="TIGR00613">
    <property type="entry name" value="reco"/>
    <property type="match status" value="1"/>
</dbReference>
<evidence type="ECO:0000256" key="7">
    <source>
        <dbReference type="ARBA" id="ARBA00033409"/>
    </source>
</evidence>
<evidence type="ECO:0000256" key="3">
    <source>
        <dbReference type="ARBA" id="ARBA00021310"/>
    </source>
</evidence>
<dbReference type="KEGG" id="cei:CEPID_08920"/>
<dbReference type="PANTHER" id="PTHR33991">
    <property type="entry name" value="DNA REPAIR PROTEIN RECO"/>
    <property type="match status" value="1"/>
</dbReference>
<keyword evidence="5 8" id="KW-0233">DNA recombination</keyword>
<dbReference type="Gene3D" id="2.40.50.140">
    <property type="entry name" value="Nucleic acid-binding proteins"/>
    <property type="match status" value="1"/>
</dbReference>
<evidence type="ECO:0000313" key="11">
    <source>
        <dbReference type="Proteomes" id="UP000035368"/>
    </source>
</evidence>